<dbReference type="InterPro" id="IPR007123">
    <property type="entry name" value="Gelsolin-like_dom"/>
</dbReference>
<dbReference type="InterPro" id="IPR007122">
    <property type="entry name" value="Villin/Gelsolin"/>
</dbReference>
<dbReference type="SMART" id="SM00262">
    <property type="entry name" value="GEL"/>
    <property type="match status" value="6"/>
</dbReference>
<evidence type="ECO:0000313" key="4">
    <source>
        <dbReference type="Proteomes" id="UP000594454"/>
    </source>
</evidence>
<dbReference type="Gene3D" id="3.40.20.10">
    <property type="entry name" value="Severin"/>
    <property type="match status" value="6"/>
</dbReference>
<dbReference type="GO" id="GO:0005546">
    <property type="term" value="F:phosphatidylinositol-4,5-bisphosphate binding"/>
    <property type="evidence" value="ECO:0007669"/>
    <property type="project" value="TreeGrafter"/>
</dbReference>
<dbReference type="PROSITE" id="PS51089">
    <property type="entry name" value="HP"/>
    <property type="match status" value="1"/>
</dbReference>
<dbReference type="SUPFAM" id="SSF55753">
    <property type="entry name" value="Actin depolymerizing proteins"/>
    <property type="match status" value="6"/>
</dbReference>
<dbReference type="GO" id="GO:0015629">
    <property type="term" value="C:actin cytoskeleton"/>
    <property type="evidence" value="ECO:0007669"/>
    <property type="project" value="TreeGrafter"/>
</dbReference>
<gene>
    <name evidence="3" type="ORF">HERILL_LOCUS8425</name>
</gene>
<dbReference type="InterPro" id="IPR029006">
    <property type="entry name" value="ADF-H/Gelsolin-like_dom_sf"/>
</dbReference>
<keyword evidence="4" id="KW-1185">Reference proteome</keyword>
<dbReference type="Pfam" id="PF02209">
    <property type="entry name" value="VHP"/>
    <property type="match status" value="1"/>
</dbReference>
<dbReference type="SUPFAM" id="SSF47050">
    <property type="entry name" value="VHP, Villin headpiece domain"/>
    <property type="match status" value="1"/>
</dbReference>
<feature type="domain" description="HP" evidence="2">
    <location>
        <begin position="787"/>
        <end position="852"/>
    </location>
</feature>
<dbReference type="AlphaFoldDB" id="A0A7R8URW3"/>
<organism evidence="3 4">
    <name type="scientific">Hermetia illucens</name>
    <name type="common">Black soldier fly</name>
    <dbReference type="NCBI Taxonomy" id="343691"/>
    <lineage>
        <taxon>Eukaryota</taxon>
        <taxon>Metazoa</taxon>
        <taxon>Ecdysozoa</taxon>
        <taxon>Arthropoda</taxon>
        <taxon>Hexapoda</taxon>
        <taxon>Insecta</taxon>
        <taxon>Pterygota</taxon>
        <taxon>Neoptera</taxon>
        <taxon>Endopterygota</taxon>
        <taxon>Diptera</taxon>
        <taxon>Brachycera</taxon>
        <taxon>Stratiomyomorpha</taxon>
        <taxon>Stratiomyidae</taxon>
        <taxon>Hermetiinae</taxon>
        <taxon>Hermetia</taxon>
    </lineage>
</organism>
<dbReference type="SMART" id="SM00153">
    <property type="entry name" value="VHP"/>
    <property type="match status" value="1"/>
</dbReference>
<accession>A0A7R8URW3</accession>
<dbReference type="OMA" id="LIFVWIG"/>
<dbReference type="Proteomes" id="UP000594454">
    <property type="component" value="Chromosome 3"/>
</dbReference>
<dbReference type="GO" id="GO:0008154">
    <property type="term" value="P:actin polymerization or depolymerization"/>
    <property type="evidence" value="ECO:0007669"/>
    <property type="project" value="TreeGrafter"/>
</dbReference>
<dbReference type="OrthoDB" id="6375767at2759"/>
<evidence type="ECO:0000256" key="1">
    <source>
        <dbReference type="ARBA" id="ARBA00008418"/>
    </source>
</evidence>
<dbReference type="GO" id="GO:0051014">
    <property type="term" value="P:actin filament severing"/>
    <property type="evidence" value="ECO:0007669"/>
    <property type="project" value="TreeGrafter"/>
</dbReference>
<proteinExistence type="inferred from homology"/>
<evidence type="ECO:0000259" key="2">
    <source>
        <dbReference type="PROSITE" id="PS51089"/>
    </source>
</evidence>
<comment type="similarity">
    <text evidence="1">Belongs to the villin/gelsolin family.</text>
</comment>
<dbReference type="Pfam" id="PF00626">
    <property type="entry name" value="Gelsolin"/>
    <property type="match status" value="3"/>
</dbReference>
<dbReference type="Gene3D" id="1.10.950.10">
    <property type="entry name" value="Villin headpiece domain"/>
    <property type="match status" value="1"/>
</dbReference>
<dbReference type="PANTHER" id="PTHR11977">
    <property type="entry name" value="VILLIN"/>
    <property type="match status" value="1"/>
</dbReference>
<reference evidence="3 4" key="1">
    <citation type="submission" date="2020-11" db="EMBL/GenBank/DDBJ databases">
        <authorList>
            <person name="Wallbank WR R."/>
            <person name="Pardo Diaz C."/>
            <person name="Kozak K."/>
            <person name="Martin S."/>
            <person name="Jiggins C."/>
            <person name="Moest M."/>
            <person name="Warren A I."/>
            <person name="Generalovic N T."/>
            <person name="Byers J.R.P. K."/>
            <person name="Montejo-Kovacevich G."/>
            <person name="Yen C E."/>
        </authorList>
    </citation>
    <scope>NUCLEOTIDE SEQUENCE [LARGE SCALE GENOMIC DNA]</scope>
</reference>
<name>A0A7R8URW3_HERIL</name>
<dbReference type="GO" id="GO:0051015">
    <property type="term" value="F:actin filament binding"/>
    <property type="evidence" value="ECO:0007669"/>
    <property type="project" value="InterPro"/>
</dbReference>
<sequence>MQVLEIQPKDLEESKQSLVEVKVDPGFRKLNKNAVCFHIWKVEQDRIELLPKASYGTFYDDCTYIIYAASVNGTYSNQDTITREMKSSANIGRFIHFWLGSNTTPQKSGNVAYKVMELDTHFDHLTTQFRESQGNESSRFLSYFKNGITILSSEVEQTNPDCRLYRISGRKWSTCVELNSVSWEHFGSAYIMVLQTPKYVFLWIGRSSSSTERRNAWNIATKIQEKFRISDITIVDDGYEQSMNEARKQEWNSQLCLKNRFVHQSSNTGQFPVGPLKLYKCGYFNGKYRIEELKTDEPEQNDLSDSEAAYILDGALNGVWVWVGRKASIQEKVEAMRNARGFVKKKKYPSLTPVAKVVEGHEPIEFTRLFPSWKYLESIPSKMSNVLGKLDSLTLLQRPKMAAETQLIDDGKGEKHIYRITDGQYVELPKQKNIAFFSGDCYILHYFVNVSASQGNQMAEINGVRSVLYVWYGHETTDEKRQKCDLMAHEYYAKLGKNAMMVKLVDGLETPHFLQIFDGKFVVFSGPGMGYDHNSLNSLSPSGFILKVSGDSTYNSKAVQQDTLMMLSPKDCFVIKSHGVWVWCGQGSTGDAREVAKNIGGIFGEYTLVMESKEPEEFWKSVVDKFIERKSNGYAGSISPIDKSIVNIDKSRVGLYIAYVDHGSIITKDILGFEQSDLTPEDVYLLDVGNMIFIWLGALCTSGDSELWCWVMARDFLQNYPVHRDENIAIALIRQEYEPNIFTGFFDTWDPDYWKKHISFDMIRKGLESYVSPVASLQSSVNGESDFDKHHKFPLTVLQQEADALPASVNPTRKEVHLTHDDFVSIFNMRFTEFETLPGWKKQELKKKHKLF</sequence>
<evidence type="ECO:0000313" key="3">
    <source>
        <dbReference type="EMBL" id="CAD7085595.1"/>
    </source>
</evidence>
<dbReference type="PRINTS" id="PR00597">
    <property type="entry name" value="GELSOLIN"/>
</dbReference>
<dbReference type="GO" id="GO:0051016">
    <property type="term" value="P:barbed-end actin filament capping"/>
    <property type="evidence" value="ECO:0007669"/>
    <property type="project" value="TreeGrafter"/>
</dbReference>
<dbReference type="GO" id="GO:0005737">
    <property type="term" value="C:cytoplasm"/>
    <property type="evidence" value="ECO:0007669"/>
    <property type="project" value="TreeGrafter"/>
</dbReference>
<dbReference type="PANTHER" id="PTHR11977:SF57">
    <property type="entry name" value="VILLIN-LIKE PROTEIN QUAIL"/>
    <property type="match status" value="1"/>
</dbReference>
<dbReference type="InterPro" id="IPR036886">
    <property type="entry name" value="Villin_headpiece_dom_sf"/>
</dbReference>
<dbReference type="InterPro" id="IPR003128">
    <property type="entry name" value="Villin_headpiece"/>
</dbReference>
<dbReference type="InParanoid" id="A0A7R8URW3"/>
<protein>
    <recommendedName>
        <fullName evidence="2">HP domain-containing protein</fullName>
    </recommendedName>
</protein>
<dbReference type="EMBL" id="LR899011">
    <property type="protein sequence ID" value="CAD7085595.1"/>
    <property type="molecule type" value="Genomic_DNA"/>
</dbReference>